<reference evidence="13" key="1">
    <citation type="journal article" date="2019" name="Int. J. Syst. Evol. Microbiol.">
        <title>The Global Catalogue of Microorganisms (GCM) 10K type strain sequencing project: providing services to taxonomists for standard genome sequencing and annotation.</title>
        <authorList>
            <consortium name="The Broad Institute Genomics Platform"/>
            <consortium name="The Broad Institute Genome Sequencing Center for Infectious Disease"/>
            <person name="Wu L."/>
            <person name="Ma J."/>
        </authorList>
    </citation>
    <scope>NUCLEOTIDE SEQUENCE [LARGE SCALE GENOMIC DNA]</scope>
    <source>
        <strain evidence="13">JCM 9651</strain>
    </source>
</reference>
<proteinExistence type="inferred from homology"/>
<accession>A0ABP6S9A4</accession>
<evidence type="ECO:0000256" key="6">
    <source>
        <dbReference type="ARBA" id="ARBA00022840"/>
    </source>
</evidence>
<gene>
    <name evidence="12" type="ORF">GCM10020367_20960</name>
</gene>
<dbReference type="Proteomes" id="UP001499990">
    <property type="component" value="Unassembled WGS sequence"/>
</dbReference>
<dbReference type="SUPFAM" id="SSF56059">
    <property type="entry name" value="Glutathione synthetase ATP-binding domain-like"/>
    <property type="match status" value="1"/>
</dbReference>
<keyword evidence="6 10" id="KW-0067">ATP-binding</keyword>
<feature type="domain" description="ATP-grasp" evidence="11">
    <location>
        <begin position="134"/>
        <end position="331"/>
    </location>
</feature>
<protein>
    <submittedName>
        <fullName evidence="12">D-alanine--D-alanine ligase</fullName>
    </submittedName>
</protein>
<evidence type="ECO:0000256" key="2">
    <source>
        <dbReference type="ARBA" id="ARBA00010871"/>
    </source>
</evidence>
<keyword evidence="8" id="KW-0573">Peptidoglycan synthesis</keyword>
<evidence type="ECO:0000256" key="10">
    <source>
        <dbReference type="PROSITE-ProRule" id="PRU00409"/>
    </source>
</evidence>
<evidence type="ECO:0000256" key="7">
    <source>
        <dbReference type="ARBA" id="ARBA00022960"/>
    </source>
</evidence>
<comment type="caution">
    <text evidence="12">The sequence shown here is derived from an EMBL/GenBank/DDBJ whole genome shotgun (WGS) entry which is preliminary data.</text>
</comment>
<dbReference type="InterPro" id="IPR011095">
    <property type="entry name" value="Dala_Dala_lig_C"/>
</dbReference>
<evidence type="ECO:0000313" key="12">
    <source>
        <dbReference type="EMBL" id="GAA3371212.1"/>
    </source>
</evidence>
<keyword evidence="9" id="KW-0961">Cell wall biogenesis/degradation</keyword>
<evidence type="ECO:0000256" key="4">
    <source>
        <dbReference type="ARBA" id="ARBA00022598"/>
    </source>
</evidence>
<dbReference type="InterPro" id="IPR016185">
    <property type="entry name" value="PreATP-grasp_dom_sf"/>
</dbReference>
<dbReference type="SUPFAM" id="SSF52440">
    <property type="entry name" value="PreATP-grasp domain"/>
    <property type="match status" value="1"/>
</dbReference>
<dbReference type="InterPro" id="IPR011761">
    <property type="entry name" value="ATP-grasp"/>
</dbReference>
<evidence type="ECO:0000313" key="13">
    <source>
        <dbReference type="Proteomes" id="UP001499990"/>
    </source>
</evidence>
<dbReference type="Gene3D" id="3.30.1490.20">
    <property type="entry name" value="ATP-grasp fold, A domain"/>
    <property type="match status" value="1"/>
</dbReference>
<dbReference type="PROSITE" id="PS50975">
    <property type="entry name" value="ATP_GRASP"/>
    <property type="match status" value="1"/>
</dbReference>
<evidence type="ECO:0000256" key="8">
    <source>
        <dbReference type="ARBA" id="ARBA00022984"/>
    </source>
</evidence>
<keyword evidence="4 12" id="KW-0436">Ligase</keyword>
<dbReference type="InterPro" id="IPR011127">
    <property type="entry name" value="Dala_Dala_lig_N"/>
</dbReference>
<dbReference type="PANTHER" id="PTHR23132:SF23">
    <property type="entry name" value="D-ALANINE--D-ALANINE LIGASE B"/>
    <property type="match status" value="1"/>
</dbReference>
<dbReference type="RefSeq" id="WP_345036014.1">
    <property type="nucleotide sequence ID" value="NZ_BAAAYL010000001.1"/>
</dbReference>
<dbReference type="PROSITE" id="PS00843">
    <property type="entry name" value="DALA_DALA_LIGASE_1"/>
    <property type="match status" value="1"/>
</dbReference>
<sequence>MTVFLDSHNIAAVQESVETLRTWQRSQKGLHVALVYGPVSAEDQLYAAKCPPEQMSVTALSEALTEIGARFQILDPCEPQFVQELASYQVALSNLHGPFGEDGRLQGLLDYLRMPYCGSGVAASAVAADKIRCKRFMESLGIPTPLWHVWSANPVEWLGWPVMVKPTLGGSSVGMSLVHNPEELAAALGDAARVDASPVLVEEYLPGTPVTVGMLELPNGVLVFPPLATNVHSGEFYDAEAKLDADSVGTVSVTKAGLTGDLLSAVTGYAKTLWDGLDCHGAARVDFIVTDREAYALEVNTTPGMSRDSNFVVGAALHGLTHTDVVVAMLHEAMARAPYDVPLPRPVFTGLFSEREATA</sequence>
<dbReference type="Pfam" id="PF01820">
    <property type="entry name" value="Dala_Dala_lig_N"/>
    <property type="match status" value="1"/>
</dbReference>
<keyword evidence="5 10" id="KW-0547">Nucleotide-binding</keyword>
<dbReference type="Gene3D" id="3.40.50.20">
    <property type="match status" value="1"/>
</dbReference>
<keyword evidence="13" id="KW-1185">Reference proteome</keyword>
<evidence type="ECO:0000259" key="11">
    <source>
        <dbReference type="PROSITE" id="PS50975"/>
    </source>
</evidence>
<dbReference type="EMBL" id="BAAAYL010000001">
    <property type="protein sequence ID" value="GAA3371212.1"/>
    <property type="molecule type" value="Genomic_DNA"/>
</dbReference>
<evidence type="ECO:0000256" key="3">
    <source>
        <dbReference type="ARBA" id="ARBA00022490"/>
    </source>
</evidence>
<dbReference type="PROSITE" id="PS00844">
    <property type="entry name" value="DALA_DALA_LIGASE_2"/>
    <property type="match status" value="1"/>
</dbReference>
<dbReference type="GO" id="GO:0016874">
    <property type="term" value="F:ligase activity"/>
    <property type="evidence" value="ECO:0007669"/>
    <property type="project" value="UniProtKB-KW"/>
</dbReference>
<evidence type="ECO:0000256" key="1">
    <source>
        <dbReference type="ARBA" id="ARBA00004496"/>
    </source>
</evidence>
<dbReference type="Pfam" id="PF07478">
    <property type="entry name" value="Dala_Dala_lig_C"/>
    <property type="match status" value="1"/>
</dbReference>
<dbReference type="PANTHER" id="PTHR23132">
    <property type="entry name" value="D-ALANINE--D-ALANINE LIGASE"/>
    <property type="match status" value="1"/>
</dbReference>
<name>A0ABP6S9A4_9ACTN</name>
<dbReference type="InterPro" id="IPR000291">
    <property type="entry name" value="D-Ala_lig_Van_CS"/>
</dbReference>
<dbReference type="Gene3D" id="3.30.470.20">
    <property type="entry name" value="ATP-grasp fold, B domain"/>
    <property type="match status" value="1"/>
</dbReference>
<keyword evidence="3" id="KW-0963">Cytoplasm</keyword>
<dbReference type="InterPro" id="IPR013815">
    <property type="entry name" value="ATP_grasp_subdomain_1"/>
</dbReference>
<keyword evidence="7" id="KW-0133">Cell shape</keyword>
<comment type="subcellular location">
    <subcellularLocation>
        <location evidence="1">Cytoplasm</location>
    </subcellularLocation>
</comment>
<organism evidence="12 13">
    <name type="scientific">Streptomyces sannanensis</name>
    <dbReference type="NCBI Taxonomy" id="285536"/>
    <lineage>
        <taxon>Bacteria</taxon>
        <taxon>Bacillati</taxon>
        <taxon>Actinomycetota</taxon>
        <taxon>Actinomycetes</taxon>
        <taxon>Kitasatosporales</taxon>
        <taxon>Streptomycetaceae</taxon>
        <taxon>Streptomyces</taxon>
    </lineage>
</organism>
<comment type="similarity">
    <text evidence="2">Belongs to the D-alanine--D-alanine ligase family.</text>
</comment>
<evidence type="ECO:0000256" key="9">
    <source>
        <dbReference type="ARBA" id="ARBA00023316"/>
    </source>
</evidence>
<evidence type="ECO:0000256" key="5">
    <source>
        <dbReference type="ARBA" id="ARBA00022741"/>
    </source>
</evidence>